<feature type="compositionally biased region" description="Basic and acidic residues" evidence="1">
    <location>
        <begin position="267"/>
        <end position="277"/>
    </location>
</feature>
<feature type="compositionally biased region" description="Acidic residues" evidence="1">
    <location>
        <begin position="236"/>
        <end position="255"/>
    </location>
</feature>
<dbReference type="SUPFAM" id="SSF56219">
    <property type="entry name" value="DNase I-like"/>
    <property type="match status" value="1"/>
</dbReference>
<sequence length="505" mass="58166">MAHYRDFEWKIGNRKYGAAGSYEKDLDRLSASYYVTNFLKHLTARDLWKELEGYGRLVDVYIARKLSKQGKQFAARFSREIPKRSLDKTNTKDVGRKDNIPMHANKANGGSYANMVKGCTVDKQHEYQQSKIVLEVREYQYVEHSYRIALGEVNNATVIPQLMRMCYDEGFEEVKINYIGAYKKVASMYGKILFSDDELEEHRSSGKIYVCSKSKGPINETRIVVVAGEDSQVDKEDSDEEIDSLDTSENEEEVPINEVIPDSFKSGNEEPNKHEPEVTMEGNVEENDTRKYSDDSLMKKVHEQEKDQVGQKSENSNHTFPPGFNDQEFGVPENVVIVEGEVVGSDRICYLVNVYAPQDRIQKLELWDYITRCITNHEELQIGGRRFTKVDKYCTRMAKLDRFLMSNGLVDKFPNMVGTVLPRLWSDHCPILLKHETIDYGLVSFKLFNSCSLLESLSTLYFLKFPEISFKVLKLLKNSVKVLKIPENKLELMKIPKNKLESLKL</sequence>
<dbReference type="InterPro" id="IPR036691">
    <property type="entry name" value="Endo/exonu/phosph_ase_sf"/>
</dbReference>
<dbReference type="AlphaFoldDB" id="A0A6L2MMV6"/>
<accession>A0A6L2MMV6</accession>
<feature type="region of interest" description="Disordered" evidence="1">
    <location>
        <begin position="229"/>
        <end position="327"/>
    </location>
</feature>
<keyword evidence="2" id="KW-0808">Transferase</keyword>
<feature type="compositionally biased region" description="Polar residues" evidence="1">
    <location>
        <begin position="310"/>
        <end position="319"/>
    </location>
</feature>
<gene>
    <name evidence="2" type="ORF">Tci_046657</name>
</gene>
<keyword evidence="2" id="KW-0548">Nucleotidyltransferase</keyword>
<comment type="caution">
    <text evidence="2">The sequence shown here is derived from an EMBL/GenBank/DDBJ whole genome shotgun (WGS) entry which is preliminary data.</text>
</comment>
<evidence type="ECO:0000313" key="2">
    <source>
        <dbReference type="EMBL" id="GEU74679.1"/>
    </source>
</evidence>
<name>A0A6L2MMV6_TANCI</name>
<protein>
    <submittedName>
        <fullName evidence="2">RNA-directed DNA polymerase, eukaryota</fullName>
    </submittedName>
</protein>
<organism evidence="2">
    <name type="scientific">Tanacetum cinerariifolium</name>
    <name type="common">Dalmatian daisy</name>
    <name type="synonym">Chrysanthemum cinerariifolium</name>
    <dbReference type="NCBI Taxonomy" id="118510"/>
    <lineage>
        <taxon>Eukaryota</taxon>
        <taxon>Viridiplantae</taxon>
        <taxon>Streptophyta</taxon>
        <taxon>Embryophyta</taxon>
        <taxon>Tracheophyta</taxon>
        <taxon>Spermatophyta</taxon>
        <taxon>Magnoliopsida</taxon>
        <taxon>eudicotyledons</taxon>
        <taxon>Gunneridae</taxon>
        <taxon>Pentapetalae</taxon>
        <taxon>asterids</taxon>
        <taxon>campanulids</taxon>
        <taxon>Asterales</taxon>
        <taxon>Asteraceae</taxon>
        <taxon>Asteroideae</taxon>
        <taxon>Anthemideae</taxon>
        <taxon>Anthemidinae</taxon>
        <taxon>Tanacetum</taxon>
    </lineage>
</organism>
<keyword evidence="2" id="KW-0695">RNA-directed DNA polymerase</keyword>
<evidence type="ECO:0000256" key="1">
    <source>
        <dbReference type="SAM" id="MobiDB-lite"/>
    </source>
</evidence>
<feature type="compositionally biased region" description="Basic and acidic residues" evidence="1">
    <location>
        <begin position="287"/>
        <end position="309"/>
    </location>
</feature>
<reference evidence="2" key="1">
    <citation type="journal article" date="2019" name="Sci. Rep.">
        <title>Draft genome of Tanacetum cinerariifolium, the natural source of mosquito coil.</title>
        <authorList>
            <person name="Yamashiro T."/>
            <person name="Shiraishi A."/>
            <person name="Satake H."/>
            <person name="Nakayama K."/>
        </authorList>
    </citation>
    <scope>NUCLEOTIDE SEQUENCE</scope>
</reference>
<proteinExistence type="predicted"/>
<dbReference type="GO" id="GO:0003964">
    <property type="term" value="F:RNA-directed DNA polymerase activity"/>
    <property type="evidence" value="ECO:0007669"/>
    <property type="project" value="UniProtKB-KW"/>
</dbReference>
<dbReference type="EMBL" id="BKCJ010006932">
    <property type="protein sequence ID" value="GEU74679.1"/>
    <property type="molecule type" value="Genomic_DNA"/>
</dbReference>